<dbReference type="InterPro" id="IPR052473">
    <property type="entry name" value="mtLSU_mL53"/>
</dbReference>
<sequence>MAFALRKATTYLVKRMHLRPVRKVQFTFDPYMKNVTSIRDVASTLHKPEILETNQGTILKFDIKSDRTEPRIDVHFNDGEKLVFKTGNLSQLEILDYLYEYVQEKDPRKNESPELVTKSAKAGTKGGKGKKKR</sequence>
<keyword evidence="6" id="KW-0687">Ribonucleoprotein</keyword>
<dbReference type="GO" id="GO:0005762">
    <property type="term" value="C:mitochondrial large ribosomal subunit"/>
    <property type="evidence" value="ECO:0007669"/>
    <property type="project" value="TreeGrafter"/>
</dbReference>
<dbReference type="PANTHER" id="PTHR33618">
    <property type="entry name" value="39S RIBOSOMAL PROTEIN L53, MITOCHONDRIAL"/>
    <property type="match status" value="1"/>
</dbReference>
<comment type="subcellular location">
    <subcellularLocation>
        <location evidence="1">Mitochondrion</location>
    </subcellularLocation>
</comment>
<organism evidence="10 11">
    <name type="scientific">Plakobranchus ocellatus</name>
    <dbReference type="NCBI Taxonomy" id="259542"/>
    <lineage>
        <taxon>Eukaryota</taxon>
        <taxon>Metazoa</taxon>
        <taxon>Spiralia</taxon>
        <taxon>Lophotrochozoa</taxon>
        <taxon>Mollusca</taxon>
        <taxon>Gastropoda</taxon>
        <taxon>Heterobranchia</taxon>
        <taxon>Euthyneura</taxon>
        <taxon>Panpulmonata</taxon>
        <taxon>Sacoglossa</taxon>
        <taxon>Placobranchoidea</taxon>
        <taxon>Plakobranchidae</taxon>
        <taxon>Plakobranchus</taxon>
    </lineage>
</organism>
<dbReference type="Pfam" id="PF10780">
    <property type="entry name" value="MRP_L53"/>
    <property type="match status" value="1"/>
</dbReference>
<evidence type="ECO:0000256" key="4">
    <source>
        <dbReference type="ARBA" id="ARBA00022980"/>
    </source>
</evidence>
<evidence type="ECO:0000256" key="7">
    <source>
        <dbReference type="ARBA" id="ARBA00035180"/>
    </source>
</evidence>
<evidence type="ECO:0000256" key="3">
    <source>
        <dbReference type="ARBA" id="ARBA00022946"/>
    </source>
</evidence>
<dbReference type="InterPro" id="IPR019716">
    <property type="entry name" value="Ribosomal_mL53"/>
</dbReference>
<keyword evidence="11" id="KW-1185">Reference proteome</keyword>
<comment type="similarity">
    <text evidence="2">Belongs to the mitochondrion-specific ribosomal protein mL53 family.</text>
</comment>
<reference evidence="10 11" key="1">
    <citation type="journal article" date="2021" name="Elife">
        <title>Chloroplast acquisition without the gene transfer in kleptoplastic sea slugs, Plakobranchus ocellatus.</title>
        <authorList>
            <person name="Maeda T."/>
            <person name="Takahashi S."/>
            <person name="Yoshida T."/>
            <person name="Shimamura S."/>
            <person name="Takaki Y."/>
            <person name="Nagai Y."/>
            <person name="Toyoda A."/>
            <person name="Suzuki Y."/>
            <person name="Arimoto A."/>
            <person name="Ishii H."/>
            <person name="Satoh N."/>
            <person name="Nishiyama T."/>
            <person name="Hasebe M."/>
            <person name="Maruyama T."/>
            <person name="Minagawa J."/>
            <person name="Obokata J."/>
            <person name="Shigenobu S."/>
        </authorList>
    </citation>
    <scope>NUCLEOTIDE SEQUENCE [LARGE SCALE GENOMIC DNA]</scope>
</reference>
<dbReference type="PANTHER" id="PTHR33618:SF1">
    <property type="entry name" value="LARGE RIBOSOMAL SUBUNIT PROTEIN ML53"/>
    <property type="match status" value="1"/>
</dbReference>
<dbReference type="Gene3D" id="3.40.30.10">
    <property type="entry name" value="Glutaredoxin"/>
    <property type="match status" value="1"/>
</dbReference>
<evidence type="ECO:0000256" key="6">
    <source>
        <dbReference type="ARBA" id="ARBA00023274"/>
    </source>
</evidence>
<name>A0AAV4ARX1_9GAST</name>
<feature type="region of interest" description="Disordered" evidence="9">
    <location>
        <begin position="106"/>
        <end position="133"/>
    </location>
</feature>
<evidence type="ECO:0000256" key="5">
    <source>
        <dbReference type="ARBA" id="ARBA00023128"/>
    </source>
</evidence>
<evidence type="ECO:0000313" key="11">
    <source>
        <dbReference type="Proteomes" id="UP000735302"/>
    </source>
</evidence>
<gene>
    <name evidence="10" type="ORF">PoB_004039100</name>
</gene>
<comment type="caution">
    <text evidence="10">The sequence shown here is derived from an EMBL/GenBank/DDBJ whole genome shotgun (WGS) entry which is preliminary data.</text>
</comment>
<protein>
    <recommendedName>
        <fullName evidence="7">Large ribosomal subunit protein mL53</fullName>
    </recommendedName>
    <alternativeName>
        <fullName evidence="8">39S ribosomal protein L53, mitochondrial</fullName>
    </alternativeName>
</protein>
<dbReference type="EMBL" id="BLXT01004515">
    <property type="protein sequence ID" value="GFO13886.1"/>
    <property type="molecule type" value="Genomic_DNA"/>
</dbReference>
<evidence type="ECO:0000256" key="1">
    <source>
        <dbReference type="ARBA" id="ARBA00004173"/>
    </source>
</evidence>
<evidence type="ECO:0000256" key="2">
    <source>
        <dbReference type="ARBA" id="ARBA00005557"/>
    </source>
</evidence>
<evidence type="ECO:0000256" key="9">
    <source>
        <dbReference type="SAM" id="MobiDB-lite"/>
    </source>
</evidence>
<keyword evidence="4 10" id="KW-0689">Ribosomal protein</keyword>
<keyword evidence="3" id="KW-0809">Transit peptide</keyword>
<keyword evidence="5" id="KW-0496">Mitochondrion</keyword>
<proteinExistence type="inferred from homology"/>
<dbReference type="Proteomes" id="UP000735302">
    <property type="component" value="Unassembled WGS sequence"/>
</dbReference>
<accession>A0AAV4ARX1</accession>
<evidence type="ECO:0000313" key="10">
    <source>
        <dbReference type="EMBL" id="GFO13886.1"/>
    </source>
</evidence>
<evidence type="ECO:0000256" key="8">
    <source>
        <dbReference type="ARBA" id="ARBA00042721"/>
    </source>
</evidence>
<dbReference type="AlphaFoldDB" id="A0AAV4ARX1"/>